<sequence>MPGFRGAANGLSNNEEQRDRSTRVLSSNQRNGMVQLGSHRREAPSTLTGSSRTPIHPPSAWDKPLVPGSVSSKRQSVVYSIPETNKRHQPTTITETTIQPPPIFIAPSSIMDKHPAHQRWIKGIKRIREGLEEGAVVLAPYMEPLLDDNIGPGHRDRAETHIGAAIAKHRPYIIFAKHELHYTAISLWTHQGKGIENRSLEFQSENVGITKPMLNSAQQGPHAPLMLEDETTWEVKDTCVAHFTELHSIAYSCPIRLLGYITQRSYARLVDLYMTSVNIKLGRAQKKIQGDVQVIPHVSKRPVTGKRCKASVAPSKSLHILVESSA</sequence>
<evidence type="ECO:0000313" key="2">
    <source>
        <dbReference type="EMBL" id="KAF2229085.1"/>
    </source>
</evidence>
<accession>A0A6A6GTN4</accession>
<proteinExistence type="predicted"/>
<organism evidence="2 3">
    <name type="scientific">Viridothelium virens</name>
    <name type="common">Speckled blister lichen</name>
    <name type="synonym">Trypethelium virens</name>
    <dbReference type="NCBI Taxonomy" id="1048519"/>
    <lineage>
        <taxon>Eukaryota</taxon>
        <taxon>Fungi</taxon>
        <taxon>Dikarya</taxon>
        <taxon>Ascomycota</taxon>
        <taxon>Pezizomycotina</taxon>
        <taxon>Dothideomycetes</taxon>
        <taxon>Dothideomycetes incertae sedis</taxon>
        <taxon>Trypetheliales</taxon>
        <taxon>Trypetheliaceae</taxon>
        <taxon>Viridothelium</taxon>
    </lineage>
</organism>
<protein>
    <submittedName>
        <fullName evidence="2">Uncharacterized protein</fullName>
    </submittedName>
</protein>
<gene>
    <name evidence="2" type="ORF">EV356DRAFT_511778</name>
</gene>
<dbReference type="Proteomes" id="UP000800092">
    <property type="component" value="Unassembled WGS sequence"/>
</dbReference>
<name>A0A6A6GTN4_VIRVR</name>
<dbReference type="EMBL" id="ML991876">
    <property type="protein sequence ID" value="KAF2229085.1"/>
    <property type="molecule type" value="Genomic_DNA"/>
</dbReference>
<dbReference type="OrthoDB" id="3438983at2759"/>
<evidence type="ECO:0000313" key="3">
    <source>
        <dbReference type="Proteomes" id="UP000800092"/>
    </source>
</evidence>
<dbReference type="AlphaFoldDB" id="A0A6A6GTN4"/>
<feature type="compositionally biased region" description="Polar residues" evidence="1">
    <location>
        <begin position="23"/>
        <end position="32"/>
    </location>
</feature>
<reference evidence="2" key="1">
    <citation type="journal article" date="2020" name="Stud. Mycol.">
        <title>101 Dothideomycetes genomes: a test case for predicting lifestyles and emergence of pathogens.</title>
        <authorList>
            <person name="Haridas S."/>
            <person name="Albert R."/>
            <person name="Binder M."/>
            <person name="Bloem J."/>
            <person name="Labutti K."/>
            <person name="Salamov A."/>
            <person name="Andreopoulos B."/>
            <person name="Baker S."/>
            <person name="Barry K."/>
            <person name="Bills G."/>
            <person name="Bluhm B."/>
            <person name="Cannon C."/>
            <person name="Castanera R."/>
            <person name="Culley D."/>
            <person name="Daum C."/>
            <person name="Ezra D."/>
            <person name="Gonzalez J."/>
            <person name="Henrissat B."/>
            <person name="Kuo A."/>
            <person name="Liang C."/>
            <person name="Lipzen A."/>
            <person name="Lutzoni F."/>
            <person name="Magnuson J."/>
            <person name="Mondo S."/>
            <person name="Nolan M."/>
            <person name="Ohm R."/>
            <person name="Pangilinan J."/>
            <person name="Park H.-J."/>
            <person name="Ramirez L."/>
            <person name="Alfaro M."/>
            <person name="Sun H."/>
            <person name="Tritt A."/>
            <person name="Yoshinaga Y."/>
            <person name="Zwiers L.-H."/>
            <person name="Turgeon B."/>
            <person name="Goodwin S."/>
            <person name="Spatafora J."/>
            <person name="Crous P."/>
            <person name="Grigoriev I."/>
        </authorList>
    </citation>
    <scope>NUCLEOTIDE SEQUENCE</scope>
    <source>
        <strain evidence="2">Tuck. ex Michener</strain>
    </source>
</reference>
<feature type="region of interest" description="Disordered" evidence="1">
    <location>
        <begin position="1"/>
        <end position="69"/>
    </location>
</feature>
<keyword evidence="3" id="KW-1185">Reference proteome</keyword>
<evidence type="ECO:0000256" key="1">
    <source>
        <dbReference type="SAM" id="MobiDB-lite"/>
    </source>
</evidence>